<reference evidence="2" key="1">
    <citation type="journal article" date="2021" name="Sci. Rep.">
        <title>Diploid genomic architecture of Nitzschia inconspicua, an elite biomass production diatom.</title>
        <authorList>
            <person name="Oliver A."/>
            <person name="Podell S."/>
            <person name="Pinowska A."/>
            <person name="Traller J.C."/>
            <person name="Smith S.R."/>
            <person name="McClure R."/>
            <person name="Beliaev A."/>
            <person name="Bohutskyi P."/>
            <person name="Hill E.A."/>
            <person name="Rabines A."/>
            <person name="Zheng H."/>
            <person name="Allen L.Z."/>
            <person name="Kuo A."/>
            <person name="Grigoriev I.V."/>
            <person name="Allen A.E."/>
            <person name="Hazlebeck D."/>
            <person name="Allen E.E."/>
        </authorList>
    </citation>
    <scope>NUCLEOTIDE SEQUENCE</scope>
    <source>
        <strain evidence="2">Hildebrandi</strain>
    </source>
</reference>
<evidence type="ECO:0000313" key="4">
    <source>
        <dbReference type="Proteomes" id="UP000693970"/>
    </source>
</evidence>
<dbReference type="AlphaFoldDB" id="A0A9K3K6T5"/>
<evidence type="ECO:0000256" key="1">
    <source>
        <dbReference type="SAM" id="SignalP"/>
    </source>
</evidence>
<dbReference type="OrthoDB" id="5234at2759"/>
<evidence type="ECO:0000313" key="3">
    <source>
        <dbReference type="EMBL" id="KAG7352944.1"/>
    </source>
</evidence>
<dbReference type="InterPro" id="IPR021420">
    <property type="entry name" value="DUF3067"/>
</dbReference>
<sequence length="212" mass="24477">MGKRMQWSWIPPWICACIFWCATTTRSDALTSFSAKAFAQCPQTYHSFRRDFTSHGMTSSQQEDLANDDEAGNLDMAVFQARKKQQEESKEPVNNGSEEFDGYALRDVIYEKWGKCYDVDFNRVDSFGFRSLYLNVLPFHLGGRKFRHETEMDYLCHLQAVVEILEKYDQIGYILAQIDETNKKPRAGTSPLVAVPLRLDLSREEVTEIIGY</sequence>
<dbReference type="PROSITE" id="PS51257">
    <property type="entry name" value="PROKAR_LIPOPROTEIN"/>
    <property type="match status" value="1"/>
</dbReference>
<dbReference type="Pfam" id="PF11267">
    <property type="entry name" value="DUF3067"/>
    <property type="match status" value="1"/>
</dbReference>
<feature type="chain" id="PRO_5039844340" evidence="1">
    <location>
        <begin position="30"/>
        <end position="212"/>
    </location>
</feature>
<feature type="signal peptide" evidence="1">
    <location>
        <begin position="1"/>
        <end position="29"/>
    </location>
</feature>
<dbReference type="EMBL" id="JAGRRH010000017">
    <property type="protein sequence ID" value="KAG7352944.1"/>
    <property type="molecule type" value="Genomic_DNA"/>
</dbReference>
<keyword evidence="1" id="KW-0732">Signal</keyword>
<keyword evidence="4" id="KW-1185">Reference proteome</keyword>
<dbReference type="PANTHER" id="PTHR35126:SF1">
    <property type="entry name" value="DUF3067 DOMAIN-CONTAINING PROTEIN"/>
    <property type="match status" value="1"/>
</dbReference>
<evidence type="ECO:0000313" key="2">
    <source>
        <dbReference type="EMBL" id="KAG7337695.1"/>
    </source>
</evidence>
<dbReference type="Proteomes" id="UP000693970">
    <property type="component" value="Unassembled WGS sequence"/>
</dbReference>
<proteinExistence type="predicted"/>
<gene>
    <name evidence="3" type="ORF">IV203_008992</name>
    <name evidence="2" type="ORF">IV203_011227</name>
</gene>
<accession>A0A9K3K6T5</accession>
<reference evidence="2" key="2">
    <citation type="submission" date="2021-04" db="EMBL/GenBank/DDBJ databases">
        <authorList>
            <person name="Podell S."/>
        </authorList>
    </citation>
    <scope>NUCLEOTIDE SEQUENCE</scope>
    <source>
        <strain evidence="2">Hildebrandi</strain>
    </source>
</reference>
<dbReference type="EMBL" id="JAGRRH010000076">
    <property type="protein sequence ID" value="KAG7337695.1"/>
    <property type="molecule type" value="Genomic_DNA"/>
</dbReference>
<organism evidence="2 4">
    <name type="scientific">Nitzschia inconspicua</name>
    <dbReference type="NCBI Taxonomy" id="303405"/>
    <lineage>
        <taxon>Eukaryota</taxon>
        <taxon>Sar</taxon>
        <taxon>Stramenopiles</taxon>
        <taxon>Ochrophyta</taxon>
        <taxon>Bacillariophyta</taxon>
        <taxon>Bacillariophyceae</taxon>
        <taxon>Bacillariophycidae</taxon>
        <taxon>Bacillariales</taxon>
        <taxon>Bacillariaceae</taxon>
        <taxon>Nitzschia</taxon>
    </lineage>
</organism>
<dbReference type="PANTHER" id="PTHR35126">
    <property type="entry name" value="SLR0598 PROTEIN"/>
    <property type="match status" value="1"/>
</dbReference>
<protein>
    <submittedName>
        <fullName evidence="2">Uncharacterized protein</fullName>
    </submittedName>
</protein>
<comment type="caution">
    <text evidence="2">The sequence shown here is derived from an EMBL/GenBank/DDBJ whole genome shotgun (WGS) entry which is preliminary data.</text>
</comment>
<name>A0A9K3K6T5_9STRA</name>